<sequence>MTRIVTWLKAHDQRMFFLVNRRFNHALLGMLLSRITHLGGARATILATLGIWWLAPKPVSTVGLQAFIALALSHIPVAIVKKLYPRLRPYLALPDAIACKNPLKDHSFPSGHTTAIFSVIAPFVIAFNWIGFILIPFAMIVGMSRMYLGLHYPSDVAAGCVIGCITASCTVAFLG</sequence>
<evidence type="ECO:0000256" key="4">
    <source>
        <dbReference type="ARBA" id="ARBA00022801"/>
    </source>
</evidence>
<proteinExistence type="predicted"/>
<feature type="transmembrane region" description="Helical" evidence="7">
    <location>
        <begin position="114"/>
        <end position="144"/>
    </location>
</feature>
<feature type="transmembrane region" description="Helical" evidence="7">
    <location>
        <begin position="61"/>
        <end position="80"/>
    </location>
</feature>
<comment type="caution">
    <text evidence="9">The sequence shown here is derived from an EMBL/GenBank/DDBJ whole genome shotgun (WGS) entry which is preliminary data.</text>
</comment>
<evidence type="ECO:0000256" key="7">
    <source>
        <dbReference type="SAM" id="Phobius"/>
    </source>
</evidence>
<evidence type="ECO:0000256" key="1">
    <source>
        <dbReference type="ARBA" id="ARBA00004651"/>
    </source>
</evidence>
<evidence type="ECO:0000256" key="2">
    <source>
        <dbReference type="ARBA" id="ARBA00022475"/>
    </source>
</evidence>
<dbReference type="Gene3D" id="1.20.144.10">
    <property type="entry name" value="Phosphatidic acid phosphatase type 2/haloperoxidase"/>
    <property type="match status" value="1"/>
</dbReference>
<evidence type="ECO:0000313" key="10">
    <source>
        <dbReference type="Proteomes" id="UP000309676"/>
    </source>
</evidence>
<gene>
    <name evidence="9" type="ORF">FE782_14875</name>
</gene>
<dbReference type="EMBL" id="VCIW01000009">
    <property type="protein sequence ID" value="TLS51392.1"/>
    <property type="molecule type" value="Genomic_DNA"/>
</dbReference>
<evidence type="ECO:0000256" key="6">
    <source>
        <dbReference type="ARBA" id="ARBA00023136"/>
    </source>
</evidence>
<keyword evidence="6 7" id="KW-0472">Membrane</keyword>
<reference evidence="9 10" key="1">
    <citation type="submission" date="2019-05" db="EMBL/GenBank/DDBJ databases">
        <authorList>
            <person name="Narsing Rao M.P."/>
            <person name="Li W.J."/>
        </authorList>
    </citation>
    <scope>NUCLEOTIDE SEQUENCE [LARGE SCALE GENOMIC DNA]</scope>
    <source>
        <strain evidence="9 10">SYSU_K30003</strain>
    </source>
</reference>
<dbReference type="Pfam" id="PF01569">
    <property type="entry name" value="PAP2"/>
    <property type="match status" value="1"/>
</dbReference>
<comment type="subcellular location">
    <subcellularLocation>
        <location evidence="1">Cell membrane</location>
        <topology evidence="1">Multi-pass membrane protein</topology>
    </subcellularLocation>
</comment>
<dbReference type="RefSeq" id="WP_138195004.1">
    <property type="nucleotide sequence ID" value="NZ_VCIW01000009.1"/>
</dbReference>
<dbReference type="OrthoDB" id="9789113at2"/>
<evidence type="ECO:0000313" key="9">
    <source>
        <dbReference type="EMBL" id="TLS51392.1"/>
    </source>
</evidence>
<feature type="domain" description="Phosphatidic acid phosphatase type 2/haloperoxidase" evidence="8">
    <location>
        <begin position="62"/>
        <end position="171"/>
    </location>
</feature>
<evidence type="ECO:0000259" key="8">
    <source>
        <dbReference type="SMART" id="SM00014"/>
    </source>
</evidence>
<keyword evidence="2" id="KW-1003">Cell membrane</keyword>
<dbReference type="InterPro" id="IPR036938">
    <property type="entry name" value="PAP2/HPO_sf"/>
</dbReference>
<keyword evidence="5 7" id="KW-1133">Transmembrane helix</keyword>
<dbReference type="SMART" id="SM00014">
    <property type="entry name" value="acidPPc"/>
    <property type="match status" value="1"/>
</dbReference>
<dbReference type="PANTHER" id="PTHR14969:SF62">
    <property type="entry name" value="DECAPRENYLPHOSPHORYL-5-PHOSPHORIBOSE PHOSPHATASE RV3807C-RELATED"/>
    <property type="match status" value="1"/>
</dbReference>
<keyword evidence="4" id="KW-0378">Hydrolase</keyword>
<feature type="transmembrane region" description="Helical" evidence="7">
    <location>
        <begin position="156"/>
        <end position="174"/>
    </location>
</feature>
<dbReference type="AlphaFoldDB" id="A0A5R9G4V0"/>
<dbReference type="PANTHER" id="PTHR14969">
    <property type="entry name" value="SPHINGOSINE-1-PHOSPHATE PHOSPHOHYDROLASE"/>
    <property type="match status" value="1"/>
</dbReference>
<keyword evidence="3 7" id="KW-0812">Transmembrane</keyword>
<accession>A0A5R9G4V0</accession>
<protein>
    <submittedName>
        <fullName evidence="9">Phosphatase PAP2 family protein</fullName>
    </submittedName>
</protein>
<dbReference type="InterPro" id="IPR000326">
    <property type="entry name" value="PAP2/HPO"/>
</dbReference>
<evidence type="ECO:0000256" key="3">
    <source>
        <dbReference type="ARBA" id="ARBA00022692"/>
    </source>
</evidence>
<evidence type="ECO:0000256" key="5">
    <source>
        <dbReference type="ARBA" id="ARBA00022989"/>
    </source>
</evidence>
<dbReference type="Proteomes" id="UP000309676">
    <property type="component" value="Unassembled WGS sequence"/>
</dbReference>
<dbReference type="GO" id="GO:0016787">
    <property type="term" value="F:hydrolase activity"/>
    <property type="evidence" value="ECO:0007669"/>
    <property type="project" value="UniProtKB-KW"/>
</dbReference>
<organism evidence="9 10">
    <name type="scientific">Paenibacillus antri</name>
    <dbReference type="NCBI Taxonomy" id="2582848"/>
    <lineage>
        <taxon>Bacteria</taxon>
        <taxon>Bacillati</taxon>
        <taxon>Bacillota</taxon>
        <taxon>Bacilli</taxon>
        <taxon>Bacillales</taxon>
        <taxon>Paenibacillaceae</taxon>
        <taxon>Paenibacillus</taxon>
    </lineage>
</organism>
<dbReference type="SUPFAM" id="SSF48317">
    <property type="entry name" value="Acid phosphatase/Vanadium-dependent haloperoxidase"/>
    <property type="match status" value="1"/>
</dbReference>
<keyword evidence="10" id="KW-1185">Reference proteome</keyword>
<feature type="transmembrane region" description="Helical" evidence="7">
    <location>
        <begin position="31"/>
        <end position="55"/>
    </location>
</feature>
<dbReference type="GO" id="GO:0005886">
    <property type="term" value="C:plasma membrane"/>
    <property type="evidence" value="ECO:0007669"/>
    <property type="project" value="UniProtKB-SubCell"/>
</dbReference>
<name>A0A5R9G4V0_9BACL</name>